<dbReference type="CDD" id="cd22332">
    <property type="entry name" value="HsdR_N"/>
    <property type="match status" value="1"/>
</dbReference>
<evidence type="ECO:0000256" key="7">
    <source>
        <dbReference type="ARBA" id="ARBA00022759"/>
    </source>
</evidence>
<dbReference type="InterPro" id="IPR014001">
    <property type="entry name" value="Helicase_ATP-bd"/>
</dbReference>
<feature type="domain" description="Helicase ATP-binding" evidence="11">
    <location>
        <begin position="282"/>
        <end position="466"/>
    </location>
</feature>
<comment type="similarity">
    <text evidence="2">Belongs to the HsdR family.</text>
</comment>
<keyword evidence="10" id="KW-0238">DNA-binding</keyword>
<evidence type="ECO:0000256" key="5">
    <source>
        <dbReference type="ARBA" id="ARBA00022741"/>
    </source>
</evidence>
<dbReference type="Gene3D" id="3.40.50.300">
    <property type="entry name" value="P-loop containing nucleotide triphosphate hydrolases"/>
    <property type="match status" value="2"/>
</dbReference>
<evidence type="ECO:0000256" key="8">
    <source>
        <dbReference type="ARBA" id="ARBA00022801"/>
    </source>
</evidence>
<dbReference type="GO" id="GO:0009035">
    <property type="term" value="F:type I site-specific deoxyribonuclease activity"/>
    <property type="evidence" value="ECO:0007669"/>
    <property type="project" value="UniProtKB-EC"/>
</dbReference>
<dbReference type="AlphaFoldDB" id="A0A2L1C9A4"/>
<keyword evidence="8 12" id="KW-0378">Hydrolase</keyword>
<keyword evidence="6" id="KW-0680">Restriction system</keyword>
<accession>A0A2L1C9A4</accession>
<evidence type="ECO:0000256" key="10">
    <source>
        <dbReference type="ARBA" id="ARBA00023125"/>
    </source>
</evidence>
<dbReference type="InterPro" id="IPR055180">
    <property type="entry name" value="HsdR_RecA-like_helicase_dom_2"/>
</dbReference>
<proteinExistence type="inferred from homology"/>
<dbReference type="GO" id="GO:0005524">
    <property type="term" value="F:ATP binding"/>
    <property type="evidence" value="ECO:0007669"/>
    <property type="project" value="UniProtKB-KW"/>
</dbReference>
<name>A0A2L1C9A4_METMI</name>
<dbReference type="SUPFAM" id="SSF52540">
    <property type="entry name" value="P-loop containing nucleoside triphosphate hydrolases"/>
    <property type="match status" value="2"/>
</dbReference>
<evidence type="ECO:0000256" key="2">
    <source>
        <dbReference type="ARBA" id="ARBA00008598"/>
    </source>
</evidence>
<dbReference type="PROSITE" id="PS51192">
    <property type="entry name" value="HELICASE_ATP_BIND_1"/>
    <property type="match status" value="1"/>
</dbReference>
<keyword evidence="4" id="KW-0540">Nuclease</keyword>
<dbReference type="InterPro" id="IPR051268">
    <property type="entry name" value="Type-I_R_enzyme_R_subunit"/>
</dbReference>
<dbReference type="REBASE" id="231819">
    <property type="entry name" value="Mma2067ORF5500P"/>
</dbReference>
<evidence type="ECO:0000313" key="12">
    <source>
        <dbReference type="EMBL" id="AVB75968.1"/>
    </source>
</evidence>
<evidence type="ECO:0000256" key="3">
    <source>
        <dbReference type="ARBA" id="ARBA00012654"/>
    </source>
</evidence>
<dbReference type="Proteomes" id="UP000239462">
    <property type="component" value="Chromosome"/>
</dbReference>
<dbReference type="InterPro" id="IPR027417">
    <property type="entry name" value="P-loop_NTPase"/>
</dbReference>
<dbReference type="GO" id="GO:0009307">
    <property type="term" value="P:DNA restriction-modification system"/>
    <property type="evidence" value="ECO:0007669"/>
    <property type="project" value="UniProtKB-KW"/>
</dbReference>
<dbReference type="KEGG" id="mmad:MMJJ_05510"/>
<dbReference type="Pfam" id="PF11867">
    <property type="entry name" value="T1RH-like_C"/>
    <property type="match status" value="1"/>
</dbReference>
<reference evidence="13" key="1">
    <citation type="journal article" date="2018" name="Genome Announc.">
        <title>Complete Genome Sequence of the Methanococcus maripaludis Type Strain JJ (DSM 2067), a Model for Selenoprotein Synthesis in Archaea.</title>
        <authorList>
            <person name="Poehlein A."/>
            <person name="Heym D."/>
            <person name="Quitzke V."/>
            <person name="Fersch J."/>
            <person name="Daniel R."/>
            <person name="Rother M."/>
        </authorList>
    </citation>
    <scope>NUCLEOTIDE SEQUENCE [LARGE SCALE GENOMIC DNA]</scope>
    <source>
        <strain evidence="13">DSM 2067</strain>
    </source>
</reference>
<comment type="catalytic activity">
    <reaction evidence="1">
        <text>Endonucleolytic cleavage of DNA to give random double-stranded fragments with terminal 5'-phosphates, ATP is simultaneously hydrolyzed.</text>
        <dbReference type="EC" id="3.1.21.3"/>
    </reaction>
</comment>
<dbReference type="InterPro" id="IPR021810">
    <property type="entry name" value="T1RH-like_C"/>
</dbReference>
<dbReference type="InterPro" id="IPR040980">
    <property type="entry name" value="SWI2_SNF2"/>
</dbReference>
<evidence type="ECO:0000313" key="13">
    <source>
        <dbReference type="Proteomes" id="UP000239462"/>
    </source>
</evidence>
<dbReference type="PANTHER" id="PTHR30195:SF15">
    <property type="entry name" value="TYPE I RESTRICTION ENZYME HINDI ENDONUCLEASE SUBUNIT"/>
    <property type="match status" value="1"/>
</dbReference>
<dbReference type="GO" id="GO:0003677">
    <property type="term" value="F:DNA binding"/>
    <property type="evidence" value="ECO:0007669"/>
    <property type="project" value="UniProtKB-KW"/>
</dbReference>
<dbReference type="Pfam" id="PF04313">
    <property type="entry name" value="HSDR_N"/>
    <property type="match status" value="1"/>
</dbReference>
<dbReference type="InterPro" id="IPR007409">
    <property type="entry name" value="Restrct_endonuc_type1_HsdR_N"/>
</dbReference>
<keyword evidence="9" id="KW-0067">ATP-binding</keyword>
<dbReference type="PANTHER" id="PTHR30195">
    <property type="entry name" value="TYPE I SITE-SPECIFIC DEOXYRIBONUCLEASE PROTEIN SUBUNIT M AND R"/>
    <property type="match status" value="1"/>
</dbReference>
<dbReference type="Gene3D" id="3.90.1570.50">
    <property type="match status" value="1"/>
</dbReference>
<dbReference type="SMART" id="SM00487">
    <property type="entry name" value="DEXDc"/>
    <property type="match status" value="1"/>
</dbReference>
<evidence type="ECO:0000256" key="9">
    <source>
        <dbReference type="ARBA" id="ARBA00022840"/>
    </source>
</evidence>
<keyword evidence="5" id="KW-0547">Nucleotide-binding</keyword>
<evidence type="ECO:0000256" key="1">
    <source>
        <dbReference type="ARBA" id="ARBA00000851"/>
    </source>
</evidence>
<evidence type="ECO:0000259" key="11">
    <source>
        <dbReference type="PROSITE" id="PS51192"/>
    </source>
</evidence>
<keyword evidence="7" id="KW-0255">Endonuclease</keyword>
<dbReference type="CDD" id="cd18030">
    <property type="entry name" value="DEXHc_RE_I_HsdR"/>
    <property type="match status" value="1"/>
</dbReference>
<gene>
    <name evidence="12" type="primary">hsdR</name>
    <name evidence="12" type="ORF">MMJJ_05510</name>
</gene>
<dbReference type="GO" id="GO:0120545">
    <property type="term" value="F:nucleic acid conformation isomerase activity"/>
    <property type="evidence" value="ECO:0007669"/>
    <property type="project" value="UniProtKB-ARBA"/>
</dbReference>
<dbReference type="Pfam" id="PF22679">
    <property type="entry name" value="T1R_D3-like"/>
    <property type="match status" value="1"/>
</dbReference>
<evidence type="ECO:0000256" key="4">
    <source>
        <dbReference type="ARBA" id="ARBA00022722"/>
    </source>
</evidence>
<sequence length="1032" mass="117196">MSNLCEDTIEQGTLELLKSIGYEIISGPEIAPDGTSPERKDYSEVVLVSRLRNAISRINPKVPEVAREDALRKVLRLENPNLLMNNEKFHEFIFKGIDVEYPIDGRVKGDKVYLLDKNPLKNEFVAVNQFTIIQNNKNRRPDIVIFVNGLPLSVIELKNPTKEDATIWSAYNQIQTYKSEISELFKYNELILISDGTESRIGTLSSNKEWFLPWKSIDGTSEINNGVSQLKISILGMFDKTRFIDIIKNFIVFKKDGKDIIKVIAGYHQYFAANRAIEKTIEAVSGNRRCGVVWHTQGSGKSLTMAFYAGKLAITPELRNPTIVVVTDRNDLDDQLFGTFASCIDVLKQTPVQAKNAEDLKEQLQVVSGGVIFTTMQKFSVDELNAKYPMLSDRENIIVMADEAHRSQYGLKARSVEKNGEVGITYGFAKYLRDALPNASFIGFTGTPIDFEDKSTRSIFGEYIDIYDVRRAVADGRTVKIYYESRVAKIGIENDVLAKLDAEFEEVTEFEENYKKEKLKGKWAQLEAIVGSSDRISKVAQDIVNHFEKREETLSGKAIVVCMSRRICVDLYDEIIRLRPDWHNDDDKLGVLKVIMTGSAADGTEWQKHIRSKGKRKELAEHFKNPESEFKIAIVRDMWLTGFDVPCLHTLYIDKPMKGHGLMQAIARVNRVFRDKPGGLVVDYIGIAQDLKYALMNYTSSGGTGKPTYDIEDAVNLMKSKYEAMKDFFYGHDYSKFFNGTNIEKMDVIPETLEFILTQPDGKKRFVKLALELIKSYALSLPHEEAVKIREEVAFFTGVKAALYKNTEISGKPEDELNSAIKQIVSGAVRTDGIIDVFGEAGLEKPDISILSEQFLEDVKNMKYKNLALETLKKILNDEIRAKFKNNLLQEKKFSEMIENAIKRYHNKAIDSAAVIQELIAIAKEIENAKRRGEELHLTEEELAFYDALSDNDSAKEILGTEILTEIARELTETLRNSVSIDWEVRETVRATLRVKIKRLLRKYGYPPDKQQIAADLVLKQAETISKEWIKT</sequence>
<dbReference type="GeneID" id="36101644"/>
<dbReference type="InterPro" id="IPR004473">
    <property type="entry name" value="Restrct_endonuc_typeI_HsdR"/>
</dbReference>
<dbReference type="NCBIfam" id="TIGR00348">
    <property type="entry name" value="hsdR"/>
    <property type="match status" value="1"/>
</dbReference>
<organism evidence="12 13">
    <name type="scientific">Methanococcus maripaludis</name>
    <name type="common">Methanococcus deltae</name>
    <dbReference type="NCBI Taxonomy" id="39152"/>
    <lineage>
        <taxon>Archaea</taxon>
        <taxon>Methanobacteriati</taxon>
        <taxon>Methanobacteriota</taxon>
        <taxon>Methanomada group</taxon>
        <taxon>Methanococci</taxon>
        <taxon>Methanococcales</taxon>
        <taxon>Methanococcaceae</taxon>
        <taxon>Methanococcus</taxon>
    </lineage>
</organism>
<dbReference type="RefSeq" id="WP_104837583.1">
    <property type="nucleotide sequence ID" value="NZ_CP026606.1"/>
</dbReference>
<protein>
    <recommendedName>
        <fullName evidence="3">type I site-specific deoxyribonuclease</fullName>
        <ecNumber evidence="3">3.1.21.3</ecNumber>
    </recommendedName>
</protein>
<dbReference type="EC" id="3.1.21.3" evidence="3"/>
<dbReference type="CDD" id="cd18800">
    <property type="entry name" value="SF2_C_EcoR124I-like"/>
    <property type="match status" value="1"/>
</dbReference>
<dbReference type="Pfam" id="PF18766">
    <property type="entry name" value="SWI2_SNF2"/>
    <property type="match status" value="1"/>
</dbReference>
<dbReference type="EMBL" id="CP026606">
    <property type="protein sequence ID" value="AVB75968.1"/>
    <property type="molecule type" value="Genomic_DNA"/>
</dbReference>
<evidence type="ECO:0000256" key="6">
    <source>
        <dbReference type="ARBA" id="ARBA00022747"/>
    </source>
</evidence>